<dbReference type="InterPro" id="IPR000014">
    <property type="entry name" value="PAS"/>
</dbReference>
<comment type="catalytic activity">
    <reaction evidence="1">
        <text>ATP + protein L-histidine = ADP + protein N-phospho-L-histidine.</text>
        <dbReference type="EC" id="2.7.13.3"/>
    </reaction>
</comment>
<dbReference type="CDD" id="cd00082">
    <property type="entry name" value="HisKA"/>
    <property type="match status" value="1"/>
</dbReference>
<dbReference type="EMBL" id="MFAE01000006">
    <property type="protein sequence ID" value="OGD67350.1"/>
    <property type="molecule type" value="Genomic_DNA"/>
</dbReference>
<sequence>MKKKEISTLLSFIAEGLILFDKNGLITLVNPHATLLLDYTSGELLGKKLCNVVDIYINKTKIGKNTITEVIFKEGKAFNTPPGKVVSFKSRGGRIFPVFISAKSIGSTIGLGDSLGGVLIFRDITTEKELENYKLNTAKRLARLTPVLQKTSIGNLDVRVNVPSKEDEFTELFVGLNLMMDDLEELEKTRRESEQEKMTAVFAAESEKRKLTEKYSKELEKQVKEKTRELNQSKLHIETIIENLTNGLLEFDNDYQLVRINRTAEALLGVERKAVVGKKINFEGKDPTLASLVEVIGPKPSKGIKNYLGKEKSSREISTNYPIERDLNISTVPIFSNLPSKKNIGFIKIIRDITREKIISKSKSEFISIAAHQLRTPLSGIKWALQTLIQDKKIDDKQRDLLNKSLETNNRMINLVGDLLNVARIEEGRFGYEFKKNNIEDLISSIISNSEIVAKEKKIKIIFRNSKSFKPFIFDENKISLAIQNLIDNAIKYTPVNGFITIKLFEKDDYVNIEITDTGIGIPENQLDRMFTKFFRAKNVMKISTSGSGLGLFIAKNVVDKHEGFINFVSKEGEGSTFTLGLPLNKNFIHKEDEVIAG</sequence>
<dbReference type="Gene3D" id="3.30.565.10">
    <property type="entry name" value="Histidine kinase-like ATPase, C-terminal domain"/>
    <property type="match status" value="1"/>
</dbReference>
<dbReference type="InterPro" id="IPR035965">
    <property type="entry name" value="PAS-like_dom_sf"/>
</dbReference>
<dbReference type="PRINTS" id="PR00344">
    <property type="entry name" value="BCTRLSENSOR"/>
</dbReference>
<evidence type="ECO:0000313" key="14">
    <source>
        <dbReference type="Proteomes" id="UP000179003"/>
    </source>
</evidence>
<dbReference type="Pfam" id="PF02518">
    <property type="entry name" value="HATPase_c"/>
    <property type="match status" value="1"/>
</dbReference>
<keyword evidence="9" id="KW-0175">Coiled coil</keyword>
<comment type="subcellular location">
    <subcellularLocation>
        <location evidence="2">Membrane</location>
    </subcellularLocation>
</comment>
<dbReference type="PROSITE" id="PS50112">
    <property type="entry name" value="PAS"/>
    <property type="match status" value="2"/>
</dbReference>
<feature type="domain" description="PAS" evidence="11">
    <location>
        <begin position="233"/>
        <end position="308"/>
    </location>
</feature>
<dbReference type="Proteomes" id="UP000179003">
    <property type="component" value="Unassembled WGS sequence"/>
</dbReference>
<comment type="caution">
    <text evidence="13">The sequence shown here is derived from an EMBL/GenBank/DDBJ whole genome shotgun (WGS) entry which is preliminary data.</text>
</comment>
<dbReference type="InterPro" id="IPR003594">
    <property type="entry name" value="HATPase_dom"/>
</dbReference>
<dbReference type="SMART" id="SM00304">
    <property type="entry name" value="HAMP"/>
    <property type="match status" value="1"/>
</dbReference>
<dbReference type="GO" id="GO:0000155">
    <property type="term" value="F:phosphorelay sensor kinase activity"/>
    <property type="evidence" value="ECO:0007669"/>
    <property type="project" value="InterPro"/>
</dbReference>
<dbReference type="InterPro" id="IPR036890">
    <property type="entry name" value="HATPase_C_sf"/>
</dbReference>
<dbReference type="PROSITE" id="PS50885">
    <property type="entry name" value="HAMP"/>
    <property type="match status" value="1"/>
</dbReference>
<dbReference type="Pfam" id="PF13188">
    <property type="entry name" value="PAS_8"/>
    <property type="match status" value="1"/>
</dbReference>
<protein>
    <recommendedName>
        <fullName evidence="3">histidine kinase</fullName>
        <ecNumber evidence="3">2.7.13.3</ecNumber>
    </recommendedName>
</protein>
<dbReference type="InterPro" id="IPR036097">
    <property type="entry name" value="HisK_dim/P_sf"/>
</dbReference>
<dbReference type="PANTHER" id="PTHR45453:SF1">
    <property type="entry name" value="PHOSPHATE REGULON SENSOR PROTEIN PHOR"/>
    <property type="match status" value="1"/>
</dbReference>
<dbReference type="Gene3D" id="3.30.450.20">
    <property type="entry name" value="PAS domain"/>
    <property type="match status" value="2"/>
</dbReference>
<name>A0A1F5EJ42_9BACT</name>
<keyword evidence="4" id="KW-0597">Phosphoprotein</keyword>
<evidence type="ECO:0000256" key="8">
    <source>
        <dbReference type="ARBA" id="ARBA00023136"/>
    </source>
</evidence>
<dbReference type="InterPro" id="IPR003661">
    <property type="entry name" value="HisK_dim/P_dom"/>
</dbReference>
<dbReference type="InterPro" id="IPR003660">
    <property type="entry name" value="HAMP_dom"/>
</dbReference>
<feature type="coiled-coil region" evidence="9">
    <location>
        <begin position="176"/>
        <end position="236"/>
    </location>
</feature>
<dbReference type="Pfam" id="PF13426">
    <property type="entry name" value="PAS_9"/>
    <property type="match status" value="1"/>
</dbReference>
<keyword evidence="5" id="KW-0808">Transferase</keyword>
<dbReference type="GO" id="GO:0016036">
    <property type="term" value="P:cellular response to phosphate starvation"/>
    <property type="evidence" value="ECO:0007669"/>
    <property type="project" value="TreeGrafter"/>
</dbReference>
<evidence type="ECO:0000256" key="3">
    <source>
        <dbReference type="ARBA" id="ARBA00012438"/>
    </source>
</evidence>
<dbReference type="FunFam" id="3.30.565.10:FF:000006">
    <property type="entry name" value="Sensor histidine kinase WalK"/>
    <property type="match status" value="1"/>
</dbReference>
<proteinExistence type="predicted"/>
<keyword evidence="8" id="KW-0472">Membrane</keyword>
<evidence type="ECO:0000259" key="11">
    <source>
        <dbReference type="PROSITE" id="PS50112"/>
    </source>
</evidence>
<gene>
    <name evidence="13" type="ORF">A2442_01135</name>
</gene>
<evidence type="ECO:0000256" key="1">
    <source>
        <dbReference type="ARBA" id="ARBA00000085"/>
    </source>
</evidence>
<dbReference type="InterPro" id="IPR004358">
    <property type="entry name" value="Sig_transdc_His_kin-like_C"/>
</dbReference>
<reference evidence="13 14" key="1">
    <citation type="journal article" date="2016" name="Nat. Commun.">
        <title>Thousands of microbial genomes shed light on interconnected biogeochemical processes in an aquifer system.</title>
        <authorList>
            <person name="Anantharaman K."/>
            <person name="Brown C.T."/>
            <person name="Hug L.A."/>
            <person name="Sharon I."/>
            <person name="Castelle C.J."/>
            <person name="Probst A.J."/>
            <person name="Thomas B.C."/>
            <person name="Singh A."/>
            <person name="Wilkins M.J."/>
            <person name="Karaoz U."/>
            <person name="Brodie E.L."/>
            <person name="Williams K.H."/>
            <person name="Hubbard S.S."/>
            <person name="Banfield J.F."/>
        </authorList>
    </citation>
    <scope>NUCLEOTIDE SEQUENCE [LARGE SCALE GENOMIC DNA]</scope>
</reference>
<dbReference type="PROSITE" id="PS50109">
    <property type="entry name" value="HIS_KIN"/>
    <property type="match status" value="1"/>
</dbReference>
<dbReference type="CDD" id="cd00075">
    <property type="entry name" value="HATPase"/>
    <property type="match status" value="1"/>
</dbReference>
<dbReference type="SUPFAM" id="SSF158472">
    <property type="entry name" value="HAMP domain-like"/>
    <property type="match status" value="1"/>
</dbReference>
<evidence type="ECO:0000259" key="12">
    <source>
        <dbReference type="PROSITE" id="PS50885"/>
    </source>
</evidence>
<accession>A0A1F5EJ42</accession>
<evidence type="ECO:0000256" key="7">
    <source>
        <dbReference type="ARBA" id="ARBA00023012"/>
    </source>
</evidence>
<dbReference type="GO" id="GO:0005886">
    <property type="term" value="C:plasma membrane"/>
    <property type="evidence" value="ECO:0007669"/>
    <property type="project" value="TreeGrafter"/>
</dbReference>
<feature type="domain" description="Histidine kinase" evidence="10">
    <location>
        <begin position="369"/>
        <end position="586"/>
    </location>
</feature>
<dbReference type="SUPFAM" id="SSF55785">
    <property type="entry name" value="PYP-like sensor domain (PAS domain)"/>
    <property type="match status" value="2"/>
</dbReference>
<evidence type="ECO:0000256" key="2">
    <source>
        <dbReference type="ARBA" id="ARBA00004370"/>
    </source>
</evidence>
<dbReference type="InterPro" id="IPR005467">
    <property type="entry name" value="His_kinase_dom"/>
</dbReference>
<organism evidence="13 14">
    <name type="scientific">Candidatus Campbellbacteria bacterium RIFOXYC2_FULL_35_25</name>
    <dbReference type="NCBI Taxonomy" id="1797582"/>
    <lineage>
        <taxon>Bacteria</taxon>
        <taxon>Candidatus Campbelliibacteriota</taxon>
    </lineage>
</organism>
<dbReference type="InterPro" id="IPR050351">
    <property type="entry name" value="BphY/WalK/GraS-like"/>
</dbReference>
<dbReference type="SUPFAM" id="SSF47384">
    <property type="entry name" value="Homodimeric domain of signal transducing histidine kinase"/>
    <property type="match status" value="1"/>
</dbReference>
<feature type="domain" description="PAS" evidence="11">
    <location>
        <begin position="2"/>
        <end position="56"/>
    </location>
</feature>
<dbReference type="Pfam" id="PF00512">
    <property type="entry name" value="HisKA"/>
    <property type="match status" value="1"/>
</dbReference>
<dbReference type="PANTHER" id="PTHR45453">
    <property type="entry name" value="PHOSPHATE REGULON SENSOR PROTEIN PHOR"/>
    <property type="match status" value="1"/>
</dbReference>
<dbReference type="EC" id="2.7.13.3" evidence="3"/>
<dbReference type="GO" id="GO:0004721">
    <property type="term" value="F:phosphoprotein phosphatase activity"/>
    <property type="evidence" value="ECO:0007669"/>
    <property type="project" value="TreeGrafter"/>
</dbReference>
<evidence type="ECO:0000256" key="4">
    <source>
        <dbReference type="ARBA" id="ARBA00022553"/>
    </source>
</evidence>
<dbReference type="STRING" id="1797582.A2442_01135"/>
<evidence type="ECO:0000259" key="10">
    <source>
        <dbReference type="PROSITE" id="PS50109"/>
    </source>
</evidence>
<dbReference type="Gene3D" id="1.10.287.130">
    <property type="match status" value="1"/>
</dbReference>
<dbReference type="SMART" id="SM00091">
    <property type="entry name" value="PAS"/>
    <property type="match status" value="2"/>
</dbReference>
<dbReference type="CDD" id="cd00130">
    <property type="entry name" value="PAS"/>
    <property type="match status" value="1"/>
</dbReference>
<evidence type="ECO:0000256" key="9">
    <source>
        <dbReference type="SAM" id="Coils"/>
    </source>
</evidence>
<keyword evidence="6" id="KW-0418">Kinase</keyword>
<evidence type="ECO:0000313" key="13">
    <source>
        <dbReference type="EMBL" id="OGD67350.1"/>
    </source>
</evidence>
<evidence type="ECO:0000256" key="6">
    <source>
        <dbReference type="ARBA" id="ARBA00022777"/>
    </source>
</evidence>
<keyword evidence="7" id="KW-0902">Two-component regulatory system</keyword>
<dbReference type="NCBIfam" id="TIGR00229">
    <property type="entry name" value="sensory_box"/>
    <property type="match status" value="1"/>
</dbReference>
<evidence type="ECO:0000256" key="5">
    <source>
        <dbReference type="ARBA" id="ARBA00022679"/>
    </source>
</evidence>
<dbReference type="SMART" id="SM00387">
    <property type="entry name" value="HATPase_c"/>
    <property type="match status" value="1"/>
</dbReference>
<dbReference type="AlphaFoldDB" id="A0A1F5EJ42"/>
<dbReference type="SUPFAM" id="SSF55874">
    <property type="entry name" value="ATPase domain of HSP90 chaperone/DNA topoisomerase II/histidine kinase"/>
    <property type="match status" value="1"/>
</dbReference>
<feature type="domain" description="HAMP" evidence="12">
    <location>
        <begin position="135"/>
        <end position="188"/>
    </location>
</feature>
<dbReference type="SMART" id="SM00388">
    <property type="entry name" value="HisKA"/>
    <property type="match status" value="1"/>
</dbReference>
<dbReference type="CDD" id="cd06225">
    <property type="entry name" value="HAMP"/>
    <property type="match status" value="1"/>
</dbReference>